<evidence type="ECO:0000313" key="1">
    <source>
        <dbReference type="EMBL" id="KAK2159564.1"/>
    </source>
</evidence>
<sequence length="81" mass="9249">MNNIKLKLNADNTECCIIATSTKRRQLDGFSPTYILSWNITPATLMLNLGVTFDGNFKLKTYIENMSLLLILYPRSSPYSR</sequence>
<dbReference type="Proteomes" id="UP001209878">
    <property type="component" value="Unassembled WGS sequence"/>
</dbReference>
<gene>
    <name evidence="1" type="ORF">NP493_1709g00013</name>
</gene>
<dbReference type="EMBL" id="JAODUO010001707">
    <property type="protein sequence ID" value="KAK2159564.1"/>
    <property type="molecule type" value="Genomic_DNA"/>
</dbReference>
<evidence type="ECO:0000313" key="2">
    <source>
        <dbReference type="Proteomes" id="UP001209878"/>
    </source>
</evidence>
<reference evidence="1" key="1">
    <citation type="journal article" date="2023" name="Mol. Biol. Evol.">
        <title>Third-Generation Sequencing Reveals the Adaptive Role of the Epigenome in Three Deep-Sea Polychaetes.</title>
        <authorList>
            <person name="Perez M."/>
            <person name="Aroh O."/>
            <person name="Sun Y."/>
            <person name="Lan Y."/>
            <person name="Juniper S.K."/>
            <person name="Young C.R."/>
            <person name="Angers B."/>
            <person name="Qian P.Y."/>
        </authorList>
    </citation>
    <scope>NUCLEOTIDE SEQUENCE</scope>
    <source>
        <strain evidence="1">R07B-5</strain>
    </source>
</reference>
<accession>A0AAD9NA02</accession>
<protein>
    <submittedName>
        <fullName evidence="1">Uncharacterized protein</fullName>
    </submittedName>
</protein>
<dbReference type="AlphaFoldDB" id="A0AAD9NA02"/>
<organism evidence="1 2">
    <name type="scientific">Ridgeia piscesae</name>
    <name type="common">Tubeworm</name>
    <dbReference type="NCBI Taxonomy" id="27915"/>
    <lineage>
        <taxon>Eukaryota</taxon>
        <taxon>Metazoa</taxon>
        <taxon>Spiralia</taxon>
        <taxon>Lophotrochozoa</taxon>
        <taxon>Annelida</taxon>
        <taxon>Polychaeta</taxon>
        <taxon>Sedentaria</taxon>
        <taxon>Canalipalpata</taxon>
        <taxon>Sabellida</taxon>
        <taxon>Siboglinidae</taxon>
        <taxon>Ridgeia</taxon>
    </lineage>
</organism>
<comment type="caution">
    <text evidence="1">The sequence shown here is derived from an EMBL/GenBank/DDBJ whole genome shotgun (WGS) entry which is preliminary data.</text>
</comment>
<keyword evidence="2" id="KW-1185">Reference proteome</keyword>
<proteinExistence type="predicted"/>
<name>A0AAD9NA02_RIDPI</name>